<evidence type="ECO:0000259" key="1">
    <source>
        <dbReference type="Pfam" id="PF03703"/>
    </source>
</evidence>
<dbReference type="PANTHER" id="PTHR37938:SF1">
    <property type="entry name" value="BLL0215 PROTEIN"/>
    <property type="match status" value="1"/>
</dbReference>
<accession>A0ABW4YIU6</accession>
<keyword evidence="3" id="KW-1185">Reference proteome</keyword>
<feature type="domain" description="YdbS-like PH" evidence="1">
    <location>
        <begin position="20"/>
        <end position="94"/>
    </location>
</feature>
<dbReference type="PANTHER" id="PTHR37938">
    <property type="entry name" value="BLL0215 PROTEIN"/>
    <property type="match status" value="1"/>
</dbReference>
<sequence>MNSENELWSGKPFNFGFPSFTSYKLTDRRLIIEKGFFTKRREEIQLYRIRDISLKRNLLERVLGFGDIMIHSTDTSNPSYLLRNVRQSTEVSDQIGFAVEEARLRYRSYEVSEVAVPT</sequence>
<dbReference type="InterPro" id="IPR005182">
    <property type="entry name" value="YdbS-like_PH"/>
</dbReference>
<dbReference type="Proteomes" id="UP001597362">
    <property type="component" value="Unassembled WGS sequence"/>
</dbReference>
<gene>
    <name evidence="2" type="ORF">ACFSJH_07640</name>
</gene>
<dbReference type="EMBL" id="JBHUHO010000020">
    <property type="protein sequence ID" value="MFD2115599.1"/>
    <property type="molecule type" value="Genomic_DNA"/>
</dbReference>
<reference evidence="3" key="1">
    <citation type="journal article" date="2019" name="Int. J. Syst. Evol. Microbiol.">
        <title>The Global Catalogue of Microorganisms (GCM) 10K type strain sequencing project: providing services to taxonomists for standard genome sequencing and annotation.</title>
        <authorList>
            <consortium name="The Broad Institute Genomics Platform"/>
            <consortium name="The Broad Institute Genome Sequencing Center for Infectious Disease"/>
            <person name="Wu L."/>
            <person name="Ma J."/>
        </authorList>
    </citation>
    <scope>NUCLEOTIDE SEQUENCE [LARGE SCALE GENOMIC DNA]</scope>
    <source>
        <strain evidence="3">GH52</strain>
    </source>
</reference>
<dbReference type="RefSeq" id="WP_377770903.1">
    <property type="nucleotide sequence ID" value="NZ_JBHUHO010000020.1"/>
</dbReference>
<evidence type="ECO:0000313" key="2">
    <source>
        <dbReference type="EMBL" id="MFD2115599.1"/>
    </source>
</evidence>
<proteinExistence type="predicted"/>
<evidence type="ECO:0000313" key="3">
    <source>
        <dbReference type="Proteomes" id="UP001597362"/>
    </source>
</evidence>
<comment type="caution">
    <text evidence="2">The sequence shown here is derived from an EMBL/GenBank/DDBJ whole genome shotgun (WGS) entry which is preliminary data.</text>
</comment>
<protein>
    <submittedName>
        <fullName evidence="2">PH domain-containing protein</fullName>
    </submittedName>
</protein>
<organism evidence="2 3">
    <name type="scientific">Paenibacillus yanchengensis</name>
    <dbReference type="NCBI Taxonomy" id="2035833"/>
    <lineage>
        <taxon>Bacteria</taxon>
        <taxon>Bacillati</taxon>
        <taxon>Bacillota</taxon>
        <taxon>Bacilli</taxon>
        <taxon>Bacillales</taxon>
        <taxon>Paenibacillaceae</taxon>
        <taxon>Paenibacillus</taxon>
    </lineage>
</organism>
<name>A0ABW4YIU6_9BACL</name>
<dbReference type="Pfam" id="PF03703">
    <property type="entry name" value="bPH_2"/>
    <property type="match status" value="1"/>
</dbReference>